<keyword evidence="6 9" id="KW-0505">Motor protein</keyword>
<feature type="compositionally biased region" description="Low complexity" evidence="12">
    <location>
        <begin position="26"/>
        <end position="38"/>
    </location>
</feature>
<feature type="region of interest" description="Disordered" evidence="12">
    <location>
        <begin position="1"/>
        <end position="20"/>
    </location>
</feature>
<dbReference type="GO" id="GO:0072686">
    <property type="term" value="C:mitotic spindle"/>
    <property type="evidence" value="ECO:0007669"/>
    <property type="project" value="TreeGrafter"/>
</dbReference>
<evidence type="ECO:0000313" key="17">
    <source>
        <dbReference type="Proteomes" id="UP000568158"/>
    </source>
</evidence>
<organism evidence="15 16">
    <name type="scientific">Dekkera bruxellensis</name>
    <name type="common">Brettanomyces custersii</name>
    <dbReference type="NCBI Taxonomy" id="5007"/>
    <lineage>
        <taxon>Eukaryota</taxon>
        <taxon>Fungi</taxon>
        <taxon>Dikarya</taxon>
        <taxon>Ascomycota</taxon>
        <taxon>Saccharomycotina</taxon>
        <taxon>Pichiomycetes</taxon>
        <taxon>Pichiales</taxon>
        <taxon>Pichiaceae</taxon>
        <taxon>Brettanomyces</taxon>
    </lineage>
</organism>
<dbReference type="PROSITE" id="PS00411">
    <property type="entry name" value="KINESIN_MOTOR_1"/>
    <property type="match status" value="1"/>
</dbReference>
<dbReference type="PANTHER" id="PTHR47970:SF12">
    <property type="entry name" value="KINESIN FAMILY MEMBER 11"/>
    <property type="match status" value="1"/>
</dbReference>
<dbReference type="Proteomes" id="UP000478008">
    <property type="component" value="Unassembled WGS sequence"/>
</dbReference>
<keyword evidence="11" id="KW-0175">Coiled coil</keyword>
<evidence type="ECO:0000256" key="4">
    <source>
        <dbReference type="ARBA" id="ARBA00022741"/>
    </source>
</evidence>
<dbReference type="InterPro" id="IPR036961">
    <property type="entry name" value="Kinesin_motor_dom_sf"/>
</dbReference>
<evidence type="ECO:0000256" key="11">
    <source>
        <dbReference type="SAM" id="Coils"/>
    </source>
</evidence>
<proteinExistence type="inferred from homology"/>
<evidence type="ECO:0000256" key="9">
    <source>
        <dbReference type="PROSITE-ProRule" id="PRU00283"/>
    </source>
</evidence>
<dbReference type="GO" id="GO:0008017">
    <property type="term" value="F:microtubule binding"/>
    <property type="evidence" value="ECO:0007669"/>
    <property type="project" value="InterPro"/>
</dbReference>
<keyword evidence="5 9" id="KW-0067">ATP-binding</keyword>
<evidence type="ECO:0000313" key="16">
    <source>
        <dbReference type="Proteomes" id="UP000478008"/>
    </source>
</evidence>
<evidence type="ECO:0000256" key="12">
    <source>
        <dbReference type="SAM" id="MobiDB-lite"/>
    </source>
</evidence>
<dbReference type="GO" id="GO:0005524">
    <property type="term" value="F:ATP binding"/>
    <property type="evidence" value="ECO:0007669"/>
    <property type="project" value="UniProtKB-UniRule"/>
</dbReference>
<evidence type="ECO:0000313" key="15">
    <source>
        <dbReference type="EMBL" id="VUG18201.1"/>
    </source>
</evidence>
<evidence type="ECO:0000259" key="13">
    <source>
        <dbReference type="PROSITE" id="PS50067"/>
    </source>
</evidence>
<dbReference type="InterPro" id="IPR047149">
    <property type="entry name" value="KIF11-like"/>
</dbReference>
<dbReference type="FunFam" id="3.40.850.10:FF:000019">
    <property type="entry name" value="Kinesin-like protein KIN-5D"/>
    <property type="match status" value="1"/>
</dbReference>
<dbReference type="GO" id="GO:0007018">
    <property type="term" value="P:microtubule-based movement"/>
    <property type="evidence" value="ECO:0007669"/>
    <property type="project" value="InterPro"/>
</dbReference>
<keyword evidence="7" id="KW-0206">Cytoskeleton</keyword>
<dbReference type="EMBL" id="JABCYN010000026">
    <property type="protein sequence ID" value="KAF6010613.1"/>
    <property type="molecule type" value="Genomic_DNA"/>
</dbReference>
<dbReference type="InterPro" id="IPR027417">
    <property type="entry name" value="P-loop_NTPase"/>
</dbReference>
<feature type="region of interest" description="Disordered" evidence="12">
    <location>
        <begin position="26"/>
        <end position="46"/>
    </location>
</feature>
<evidence type="ECO:0000256" key="7">
    <source>
        <dbReference type="ARBA" id="ARBA00023212"/>
    </source>
</evidence>
<dbReference type="InterPro" id="IPR019821">
    <property type="entry name" value="Kinesin_motor_CS"/>
</dbReference>
<gene>
    <name evidence="15" type="ORF">DEBR0S3_04698G</name>
    <name evidence="14" type="ORF">HII12_002854</name>
</gene>
<feature type="domain" description="Kinesin motor" evidence="13">
    <location>
        <begin position="52"/>
        <end position="410"/>
    </location>
</feature>
<dbReference type="SMART" id="SM00129">
    <property type="entry name" value="KISc"/>
    <property type="match status" value="1"/>
</dbReference>
<name>A0A3F2Y701_DEKBR</name>
<accession>A0A3F2Y701</accession>
<dbReference type="PANTHER" id="PTHR47970">
    <property type="entry name" value="KINESIN-LIKE PROTEIN KIF11"/>
    <property type="match status" value="1"/>
</dbReference>
<evidence type="ECO:0000256" key="8">
    <source>
        <dbReference type="ARBA" id="ARBA00034704"/>
    </source>
</evidence>
<reference evidence="14 17" key="2">
    <citation type="journal article" date="2020" name="Appl. Microbiol. Biotechnol.">
        <title>Targeted gene deletion in Brettanomyces bruxellensis with an expression-free CRISPR-Cas9 system.</title>
        <authorList>
            <person name="Varela C."/>
            <person name="Bartel C."/>
            <person name="Onetto C."/>
            <person name="Borneman A."/>
        </authorList>
    </citation>
    <scope>NUCLEOTIDE SEQUENCE [LARGE SCALE GENOMIC DNA]</scope>
    <source>
        <strain evidence="14 17">AWRI1613</strain>
    </source>
</reference>
<dbReference type="STRING" id="5007.A0A3F2Y701"/>
<dbReference type="GO" id="GO:0008574">
    <property type="term" value="F:plus-end-directed microtubule motor activity"/>
    <property type="evidence" value="ECO:0007669"/>
    <property type="project" value="TreeGrafter"/>
</dbReference>
<keyword evidence="3 10" id="KW-0493">Microtubule</keyword>
<dbReference type="GO" id="GO:0005634">
    <property type="term" value="C:nucleus"/>
    <property type="evidence" value="ECO:0007669"/>
    <property type="project" value="TreeGrafter"/>
</dbReference>
<dbReference type="Pfam" id="PF00225">
    <property type="entry name" value="Kinesin"/>
    <property type="match status" value="1"/>
</dbReference>
<feature type="compositionally biased region" description="Basic and acidic residues" evidence="12">
    <location>
        <begin position="9"/>
        <end position="20"/>
    </location>
</feature>
<reference evidence="15 16" key="1">
    <citation type="submission" date="2019-07" db="EMBL/GenBank/DDBJ databases">
        <authorList>
            <person name="Friedrich A."/>
            <person name="Schacherer J."/>
        </authorList>
    </citation>
    <scope>NUCLEOTIDE SEQUENCE [LARGE SCALE GENOMIC DNA]</scope>
</reference>
<comment type="subcellular location">
    <subcellularLocation>
        <location evidence="1">Cytoplasm</location>
        <location evidence="1">Cytoskeleton</location>
    </subcellularLocation>
</comment>
<sequence>MRPGGSYSHHSDFNRSDLKPLRSNGSVCSSNCESVNSGKSSTKTINTEASENVHVVVRCRNRTIKEKTLESPVIIQLPDENQHGNHVTVRTSLDPSVSTQLSSARTYTVDRVFGPELTQEEIFDEIGKPLCEDFIKGYNCTVFAYGQTGAGKTYTMTGTMDGVSGKNKGLPERSGLIPRFISQIFSSFEDDPHLAGQAVLKCSFVEIYNEQLRDLLSSTKSSRSRIRIYEKETTDENRNGKSKEIAVDGLEAFQIRTVNEGISLLKQGIQKRSTASTEMNKRSSRSHALFTLALVTKSSGLESEARYRVSKLNLVDLAGSENISRSGSKHARAKEAGSINQSLLTLGRVITALSDGNRYIPYRESKLTRLLQDSLGGQTKTILVANISPVIQDLQSTISTMEYASKAKNIRNSVQIGPLISNENLVRELVEENYKLKLDLRATRRKNGVYMDQEHYKQIIRSLDTLKNEVSELKSANLMYENKIEHLSKQLEQETHLKECYELNLNSSETKLVDFENKLSVQQKSYMNLISLADSLVFAVNNNIGVLDKEQDKMWSFLKGYLSDTFKPLTQRMQCVIDKNVKGSIVNINSSVRQELDHTVKMIDEIKNTINFSLLHYFELQKDIGHRTKERLIELQKTKLHCDNIYKQAEESYGRNKSLIKESKLLNDELYQQMNLSYSNKEILVRELMIFNASKMKEYQKEVNQRIAEMFKDLTSLNALNMTNIFQMRTNRTLDKWMKKSTNYHDAMGSTAGELFNNAKALDQEKTDCIQSFESSVNDDRILTEPSVLKKVSDGVLDLSECTKELKNGHVKLYNNGLSTMDCISECHDAMKSLSAEYSNMFEGKYAEILKKKSDMSTKIAAIFSEIPKGTKRALQEIDQSNSDVKSGHLSKKLAIKDDVLTENQIHE</sequence>
<keyword evidence="4 9" id="KW-0547">Nucleotide-binding</keyword>
<evidence type="ECO:0000313" key="14">
    <source>
        <dbReference type="EMBL" id="KAF6010613.1"/>
    </source>
</evidence>
<evidence type="ECO:0000256" key="5">
    <source>
        <dbReference type="ARBA" id="ARBA00022840"/>
    </source>
</evidence>
<evidence type="ECO:0000256" key="2">
    <source>
        <dbReference type="ARBA" id="ARBA00022490"/>
    </source>
</evidence>
<evidence type="ECO:0000256" key="1">
    <source>
        <dbReference type="ARBA" id="ARBA00004245"/>
    </source>
</evidence>
<evidence type="ECO:0000256" key="10">
    <source>
        <dbReference type="RuleBase" id="RU000394"/>
    </source>
</evidence>
<dbReference type="GO" id="GO:0000073">
    <property type="term" value="P:initial mitotic spindle pole body separation"/>
    <property type="evidence" value="ECO:0007669"/>
    <property type="project" value="TreeGrafter"/>
</dbReference>
<dbReference type="GO" id="GO:0005876">
    <property type="term" value="C:spindle microtubule"/>
    <property type="evidence" value="ECO:0007669"/>
    <property type="project" value="TreeGrafter"/>
</dbReference>
<feature type="coiled-coil region" evidence="11">
    <location>
        <begin position="456"/>
        <end position="518"/>
    </location>
</feature>
<evidence type="ECO:0000256" key="3">
    <source>
        <dbReference type="ARBA" id="ARBA00022701"/>
    </source>
</evidence>
<protein>
    <recommendedName>
        <fullName evidence="10">Kinesin-like protein</fullName>
    </recommendedName>
</protein>
<dbReference type="PROSITE" id="PS50067">
    <property type="entry name" value="KINESIN_MOTOR_2"/>
    <property type="match status" value="1"/>
</dbReference>
<dbReference type="EMBL" id="CABFWN010000003">
    <property type="protein sequence ID" value="VUG18201.1"/>
    <property type="molecule type" value="Genomic_DNA"/>
</dbReference>
<keyword evidence="16" id="KW-1185">Reference proteome</keyword>
<keyword evidence="2" id="KW-0963">Cytoplasm</keyword>
<comment type="similarity">
    <text evidence="8">Belongs to the TRAFAC class myosin-kinesin ATPase superfamily. Kinesin family. KIN-5/BimC subfamily.</text>
</comment>
<feature type="binding site" evidence="9">
    <location>
        <begin position="146"/>
        <end position="153"/>
    </location>
    <ligand>
        <name>ATP</name>
        <dbReference type="ChEBI" id="CHEBI:30616"/>
    </ligand>
</feature>
<dbReference type="Gene3D" id="3.40.850.10">
    <property type="entry name" value="Kinesin motor domain"/>
    <property type="match status" value="1"/>
</dbReference>
<dbReference type="PRINTS" id="PR00380">
    <property type="entry name" value="KINESINHEAVY"/>
</dbReference>
<dbReference type="SUPFAM" id="SSF52540">
    <property type="entry name" value="P-loop containing nucleoside triphosphate hydrolases"/>
    <property type="match status" value="1"/>
</dbReference>
<evidence type="ECO:0000256" key="6">
    <source>
        <dbReference type="ARBA" id="ARBA00023175"/>
    </source>
</evidence>
<dbReference type="AlphaFoldDB" id="A0A3F2Y701"/>
<dbReference type="Proteomes" id="UP000568158">
    <property type="component" value="Unassembled WGS sequence"/>
</dbReference>
<dbReference type="InterPro" id="IPR001752">
    <property type="entry name" value="Kinesin_motor_dom"/>
</dbReference>